<accession>A0A4Q6Y4V2</accession>
<dbReference type="AlphaFoldDB" id="A0A4Q6Y4V2"/>
<evidence type="ECO:0000313" key="3">
    <source>
        <dbReference type="Proteomes" id="UP000292085"/>
    </source>
</evidence>
<evidence type="ECO:0000256" key="1">
    <source>
        <dbReference type="SAM" id="SignalP"/>
    </source>
</evidence>
<gene>
    <name evidence="2" type="ORF">EWE75_08500</name>
</gene>
<keyword evidence="3" id="KW-1185">Reference proteome</keyword>
<feature type="chain" id="PRO_5021018664" evidence="1">
    <location>
        <begin position="23"/>
        <end position="214"/>
    </location>
</feature>
<protein>
    <submittedName>
        <fullName evidence="2">Uncharacterized protein</fullName>
    </submittedName>
</protein>
<proteinExistence type="predicted"/>
<comment type="caution">
    <text evidence="2">The sequence shown here is derived from an EMBL/GenBank/DDBJ whole genome shotgun (WGS) entry which is preliminary data.</text>
</comment>
<sequence>MSVAVQTACGVAAGVASILAGAAVAQTAPGHFSAYGRTMSRLEASQGLGRCVARREPKVASAFVVAAGGSDADKAAGTKLISQLENCMKAVGGSATLRASDLKGVMAEALLKEQAGSLDKVRMSTPVPAQRLVGLDKDAKQRLFDCAVRAQPSDAAKMLDQKPESPEEAAQFRAIMPALQACMPAEGGLTFKPFEIRLLVAVATYRVANQLVGA</sequence>
<dbReference type="OrthoDB" id="7593924at2"/>
<dbReference type="Proteomes" id="UP000292085">
    <property type="component" value="Unassembled WGS sequence"/>
</dbReference>
<feature type="signal peptide" evidence="1">
    <location>
        <begin position="1"/>
        <end position="22"/>
    </location>
</feature>
<name>A0A4Q6Y4V2_9SPHN</name>
<dbReference type="EMBL" id="SGIS01000010">
    <property type="protein sequence ID" value="RZF64894.1"/>
    <property type="molecule type" value="Genomic_DNA"/>
</dbReference>
<reference evidence="2 3" key="1">
    <citation type="submission" date="2019-02" db="EMBL/GenBank/DDBJ databases">
        <authorList>
            <person name="Li Y."/>
        </authorList>
    </citation>
    <scope>NUCLEOTIDE SEQUENCE [LARGE SCALE GENOMIC DNA]</scope>
    <source>
        <strain evidence="2 3">3-7</strain>
    </source>
</reference>
<organism evidence="2 3">
    <name type="scientific">Sphingomonas populi</name>
    <dbReference type="NCBI Taxonomy" id="2484750"/>
    <lineage>
        <taxon>Bacteria</taxon>
        <taxon>Pseudomonadati</taxon>
        <taxon>Pseudomonadota</taxon>
        <taxon>Alphaproteobacteria</taxon>
        <taxon>Sphingomonadales</taxon>
        <taxon>Sphingomonadaceae</taxon>
        <taxon>Sphingomonas</taxon>
    </lineage>
</organism>
<keyword evidence="1" id="KW-0732">Signal</keyword>
<evidence type="ECO:0000313" key="2">
    <source>
        <dbReference type="EMBL" id="RZF64894.1"/>
    </source>
</evidence>
<dbReference type="RefSeq" id="WP_130156436.1">
    <property type="nucleotide sequence ID" value="NZ_SGIS01000010.1"/>
</dbReference>